<accession>A0A1S8CP80</accession>
<evidence type="ECO:0008006" key="3">
    <source>
        <dbReference type="Google" id="ProtNLM"/>
    </source>
</evidence>
<organism evidence="1 2">
    <name type="scientific">Serratia oryzae</name>
    <dbReference type="NCBI Taxonomy" id="2034155"/>
    <lineage>
        <taxon>Bacteria</taxon>
        <taxon>Pseudomonadati</taxon>
        <taxon>Pseudomonadota</taxon>
        <taxon>Gammaproteobacteria</taxon>
        <taxon>Enterobacterales</taxon>
        <taxon>Yersiniaceae</taxon>
        <taxon>Serratia</taxon>
    </lineage>
</organism>
<dbReference type="Proteomes" id="UP000216021">
    <property type="component" value="Unassembled WGS sequence"/>
</dbReference>
<dbReference type="EMBL" id="MOXD01000003">
    <property type="protein sequence ID" value="OMQ24815.1"/>
    <property type="molecule type" value="Genomic_DNA"/>
</dbReference>
<proteinExistence type="predicted"/>
<evidence type="ECO:0000313" key="1">
    <source>
        <dbReference type="EMBL" id="OMQ24815.1"/>
    </source>
</evidence>
<comment type="caution">
    <text evidence="1">The sequence shown here is derived from an EMBL/GenBank/DDBJ whole genome shotgun (WGS) entry which is preliminary data.</text>
</comment>
<evidence type="ECO:0000313" key="2">
    <source>
        <dbReference type="Proteomes" id="UP000216021"/>
    </source>
</evidence>
<gene>
    <name evidence="1" type="ORF">BMI79_07900</name>
</gene>
<keyword evidence="2" id="KW-1185">Reference proteome</keyword>
<reference evidence="1 2" key="1">
    <citation type="submission" date="2016-11" db="EMBL/GenBank/DDBJ databases">
        <title>Rahnella oryzae sp. nov., isolated from rice root.</title>
        <authorList>
            <person name="Zhang X.-X."/>
            <person name="Zhang J."/>
        </authorList>
    </citation>
    <scope>NUCLEOTIDE SEQUENCE [LARGE SCALE GENOMIC DNA]</scope>
    <source>
        <strain evidence="1 2">J11-6</strain>
    </source>
</reference>
<dbReference type="AlphaFoldDB" id="A0A1S8CP80"/>
<protein>
    <recommendedName>
        <fullName evidence="3">Nickel transporter</fullName>
    </recommendedName>
</protein>
<sequence>MKAIFTKGTIEDSQINLLKDHLVRNLVNSISLDFLKERLNVIYSFEKNYLSLIKEFKEEIKFAGALQEDLRKERAKFFSEVLDDVSATLKKSQVDDSIAALWLKELVDSYTKSLNVSEGLLDEGSMDSLSKLMQLGQDEKDSIQEKV</sequence>
<dbReference type="STRING" id="2034155.BMI79_07900"/>
<name>A0A1S8CP80_9GAMM</name>